<keyword evidence="3" id="KW-1185">Reference proteome</keyword>
<feature type="region of interest" description="Disordered" evidence="1">
    <location>
        <begin position="43"/>
        <end position="62"/>
    </location>
</feature>
<sequence>MVRRTDHAHYRLVGVCGPETETYRRRMSTEDAETLTELIRDCADIPRPPRPAASQAHRTADPWRVDSACTAQVETMDDYGT</sequence>
<dbReference type="AlphaFoldDB" id="A0A4D4J5N8"/>
<proteinExistence type="predicted"/>
<comment type="caution">
    <text evidence="2">The sequence shown here is derived from an EMBL/GenBank/DDBJ whole genome shotgun (WGS) entry which is preliminary data.</text>
</comment>
<dbReference type="Proteomes" id="UP000298860">
    <property type="component" value="Unassembled WGS sequence"/>
</dbReference>
<evidence type="ECO:0000313" key="2">
    <source>
        <dbReference type="EMBL" id="GDY30400.1"/>
    </source>
</evidence>
<evidence type="ECO:0000313" key="3">
    <source>
        <dbReference type="Proteomes" id="UP000298860"/>
    </source>
</evidence>
<dbReference type="EMBL" id="BJFL01000007">
    <property type="protein sequence ID" value="GDY30400.1"/>
    <property type="molecule type" value="Genomic_DNA"/>
</dbReference>
<organism evidence="2 3">
    <name type="scientific">Gandjariella thermophila</name>
    <dbReference type="NCBI Taxonomy" id="1931992"/>
    <lineage>
        <taxon>Bacteria</taxon>
        <taxon>Bacillati</taxon>
        <taxon>Actinomycetota</taxon>
        <taxon>Actinomycetes</taxon>
        <taxon>Pseudonocardiales</taxon>
        <taxon>Pseudonocardiaceae</taxon>
        <taxon>Gandjariella</taxon>
    </lineage>
</organism>
<accession>A0A4D4J5N8</accession>
<evidence type="ECO:0000256" key="1">
    <source>
        <dbReference type="SAM" id="MobiDB-lite"/>
    </source>
</evidence>
<gene>
    <name evidence="2" type="ORF">GTS_20330</name>
</gene>
<reference evidence="3" key="1">
    <citation type="submission" date="2019-04" db="EMBL/GenBank/DDBJ databases">
        <title>Draft genome sequence of Pseudonocardiaceae bacterium SL3-2-4.</title>
        <authorList>
            <person name="Ningsih F."/>
            <person name="Yokota A."/>
            <person name="Sakai Y."/>
            <person name="Nanatani K."/>
            <person name="Yabe S."/>
            <person name="Oetari A."/>
            <person name="Sjamsuridzal W."/>
        </authorList>
    </citation>
    <scope>NUCLEOTIDE SEQUENCE [LARGE SCALE GENOMIC DNA]</scope>
    <source>
        <strain evidence="3">SL3-2-4</strain>
    </source>
</reference>
<protein>
    <submittedName>
        <fullName evidence="2">Uncharacterized protein</fullName>
    </submittedName>
</protein>
<name>A0A4D4J5N8_9PSEU</name>